<dbReference type="Proteomes" id="UP000005835">
    <property type="component" value="Unassembled WGS sequence"/>
</dbReference>
<dbReference type="AlphaFoldDB" id="K1JXM5"/>
<reference evidence="1 2" key="1">
    <citation type="submission" date="2012-05" db="EMBL/GenBank/DDBJ databases">
        <title>The Genome Sequence of Sutterella wadsworthensis 2_1_59BFAA.</title>
        <authorList>
            <consortium name="The Broad Institute Genome Sequencing Platform"/>
            <person name="Earl A."/>
            <person name="Ward D."/>
            <person name="Feldgarden M."/>
            <person name="Gevers D."/>
            <person name="Daigneault M."/>
            <person name="Strauss J."/>
            <person name="Allen-Vercoe E."/>
            <person name="Walker B."/>
            <person name="Young S.K."/>
            <person name="Zeng Q."/>
            <person name="Gargeya S."/>
            <person name="Fitzgerald M."/>
            <person name="Haas B."/>
            <person name="Abouelleil A."/>
            <person name="Alvarado L."/>
            <person name="Arachchi H.M."/>
            <person name="Berlin A.M."/>
            <person name="Chapman S.B."/>
            <person name="Goldberg J."/>
            <person name="Griggs A."/>
            <person name="Gujja S."/>
            <person name="Hansen M."/>
            <person name="Howarth C."/>
            <person name="Imamovic A."/>
            <person name="Larimer J."/>
            <person name="McCowen C."/>
            <person name="Montmayeur A."/>
            <person name="Murphy C."/>
            <person name="Neiman D."/>
            <person name="Pearson M."/>
            <person name="Priest M."/>
            <person name="Roberts A."/>
            <person name="Saif S."/>
            <person name="Shea T."/>
            <person name="Sisk P."/>
            <person name="Sykes S."/>
            <person name="Wortman J."/>
            <person name="Nusbaum C."/>
            <person name="Birren B."/>
        </authorList>
    </citation>
    <scope>NUCLEOTIDE SEQUENCE [LARGE SCALE GENOMIC DNA]</scope>
    <source>
        <strain evidence="1 2">2_1_59BFAA</strain>
    </source>
</reference>
<organism evidence="1 2">
    <name type="scientific">Sutterella wadsworthensis 2_1_59BFAA</name>
    <dbReference type="NCBI Taxonomy" id="742823"/>
    <lineage>
        <taxon>Bacteria</taxon>
        <taxon>Pseudomonadati</taxon>
        <taxon>Pseudomonadota</taxon>
        <taxon>Betaproteobacteria</taxon>
        <taxon>Burkholderiales</taxon>
        <taxon>Sutterellaceae</taxon>
        <taxon>Sutterella</taxon>
    </lineage>
</organism>
<sequence>MHPIGGLRLSHGHKISDALLAREIFANPSAACPFDSNIYVTSFTEATELGPVKTSDPKGEKVSTKLHYHYYKNKGKAALEEENFVGELHKIQKKLEGGVAREDLEPAEQKMCEKFLTVIPKRGRGKPTVLIKDEPCKAEMLNFGIFVLISNRHRDPWQALRHYRRRNDIEASYHMIKSELDGARARCWDIKRVRGKELCRLIALSYRFHLQNALQSTQEEAERRSRDEELSKLERDRMAGVAAWLKKTTLRQFLGWFDCIETVTVRNKRAKYRWSTECTARDHLALQMLEENLGSFSVEG</sequence>
<dbReference type="STRING" id="742823.HMPREF9465_00974"/>
<dbReference type="EMBL" id="ADMG01000027">
    <property type="protein sequence ID" value="EKB31363.1"/>
    <property type="molecule type" value="Genomic_DNA"/>
</dbReference>
<protein>
    <recommendedName>
        <fullName evidence="3">Transposase IS4-like domain-containing protein</fullName>
    </recommendedName>
</protein>
<comment type="caution">
    <text evidence="1">The sequence shown here is derived from an EMBL/GenBank/DDBJ whole genome shotgun (WGS) entry which is preliminary data.</text>
</comment>
<gene>
    <name evidence="1" type="ORF">HMPREF9465_00974</name>
</gene>
<accession>K1JXM5</accession>
<dbReference type="HOGENOM" id="CLU_927266_0_0_4"/>
<name>K1JXM5_9BURK</name>
<evidence type="ECO:0000313" key="2">
    <source>
        <dbReference type="Proteomes" id="UP000005835"/>
    </source>
</evidence>
<keyword evidence="2" id="KW-1185">Reference proteome</keyword>
<proteinExistence type="predicted"/>
<dbReference type="eggNOG" id="COG5421">
    <property type="taxonomic scope" value="Bacteria"/>
</dbReference>
<evidence type="ECO:0008006" key="3">
    <source>
        <dbReference type="Google" id="ProtNLM"/>
    </source>
</evidence>
<evidence type="ECO:0000313" key="1">
    <source>
        <dbReference type="EMBL" id="EKB31363.1"/>
    </source>
</evidence>